<name>A0A4V3C7C3_9ACTN</name>
<dbReference type="SUPFAM" id="SSF64288">
    <property type="entry name" value="Chorismate lyase-like"/>
    <property type="match status" value="1"/>
</dbReference>
<comment type="caution">
    <text evidence="2">The sequence shown here is derived from an EMBL/GenBank/DDBJ whole genome shotgun (WGS) entry which is preliminary data.</text>
</comment>
<evidence type="ECO:0000313" key="3">
    <source>
        <dbReference type="Proteomes" id="UP000294901"/>
    </source>
</evidence>
<protein>
    <submittedName>
        <fullName evidence="2">Uncharacterized protein</fullName>
    </submittedName>
</protein>
<feature type="region of interest" description="Disordered" evidence="1">
    <location>
        <begin position="78"/>
        <end position="99"/>
    </location>
</feature>
<sequence>MGVAYSAVVLDRLNEQERERLTKTAESLGRILQPGGLRRKTLSLHLHDHAAPDFIKTRTLLCRGGVALAYVHETLSSQPMRNDACTSEDAANRNGVSSR</sequence>
<dbReference type="EMBL" id="SNWR01000001">
    <property type="protein sequence ID" value="TDO37118.1"/>
    <property type="molecule type" value="Genomic_DNA"/>
</dbReference>
<proteinExistence type="predicted"/>
<dbReference type="InterPro" id="IPR028978">
    <property type="entry name" value="Chorismate_lyase_/UTRA_dom_sf"/>
</dbReference>
<dbReference type="Proteomes" id="UP000294901">
    <property type="component" value="Unassembled WGS sequence"/>
</dbReference>
<dbReference type="AlphaFoldDB" id="A0A4V3C7C3"/>
<accession>A0A4V3C7C3</accession>
<evidence type="ECO:0000256" key="1">
    <source>
        <dbReference type="SAM" id="MobiDB-lite"/>
    </source>
</evidence>
<organism evidence="2 3">
    <name type="scientific">Paractinoplanes brasiliensis</name>
    <dbReference type="NCBI Taxonomy" id="52695"/>
    <lineage>
        <taxon>Bacteria</taxon>
        <taxon>Bacillati</taxon>
        <taxon>Actinomycetota</taxon>
        <taxon>Actinomycetes</taxon>
        <taxon>Micromonosporales</taxon>
        <taxon>Micromonosporaceae</taxon>
        <taxon>Paractinoplanes</taxon>
    </lineage>
</organism>
<evidence type="ECO:0000313" key="2">
    <source>
        <dbReference type="EMBL" id="TDO37118.1"/>
    </source>
</evidence>
<reference evidence="2 3" key="1">
    <citation type="submission" date="2019-03" db="EMBL/GenBank/DDBJ databases">
        <title>Sequencing the genomes of 1000 actinobacteria strains.</title>
        <authorList>
            <person name="Klenk H.-P."/>
        </authorList>
    </citation>
    <scope>NUCLEOTIDE SEQUENCE [LARGE SCALE GENOMIC DNA]</scope>
    <source>
        <strain evidence="2 3">DSM 43805</strain>
    </source>
</reference>
<gene>
    <name evidence="2" type="ORF">C8E87_0716</name>
</gene>
<keyword evidence="3" id="KW-1185">Reference proteome</keyword>